<dbReference type="PANTHER" id="PTHR43201">
    <property type="entry name" value="ACYL-COA SYNTHETASE"/>
    <property type="match status" value="1"/>
</dbReference>
<comment type="similarity">
    <text evidence="1">Belongs to the ATP-dependent AMP-binding enzyme family.</text>
</comment>
<dbReference type="PROSITE" id="PS00455">
    <property type="entry name" value="AMP_BINDING"/>
    <property type="match status" value="1"/>
</dbReference>
<dbReference type="InterPro" id="IPR042099">
    <property type="entry name" value="ANL_N_sf"/>
</dbReference>
<organism evidence="6 7">
    <name type="scientific">Fusarium proliferatum (strain ET1)</name>
    <name type="common">Orchid endophyte fungus</name>
    <dbReference type="NCBI Taxonomy" id="1227346"/>
    <lineage>
        <taxon>Eukaryota</taxon>
        <taxon>Fungi</taxon>
        <taxon>Dikarya</taxon>
        <taxon>Ascomycota</taxon>
        <taxon>Pezizomycotina</taxon>
        <taxon>Sordariomycetes</taxon>
        <taxon>Hypocreomycetidae</taxon>
        <taxon>Hypocreales</taxon>
        <taxon>Nectriaceae</taxon>
        <taxon>Fusarium</taxon>
        <taxon>Fusarium fujikuroi species complex</taxon>
    </lineage>
</organism>
<protein>
    <submittedName>
        <fullName evidence="6">Related to long-chain-fatty-acid-CoA ligase</fullName>
    </submittedName>
</protein>
<dbReference type="InterPro" id="IPR009081">
    <property type="entry name" value="PP-bd_ACP"/>
</dbReference>
<dbReference type="Gene3D" id="3.40.50.12780">
    <property type="entry name" value="N-terminal domain of ligase-like"/>
    <property type="match status" value="1"/>
</dbReference>
<evidence type="ECO:0000256" key="2">
    <source>
        <dbReference type="ARBA" id="ARBA00022450"/>
    </source>
</evidence>
<dbReference type="InterPro" id="IPR000873">
    <property type="entry name" value="AMP-dep_synth/lig_dom"/>
</dbReference>
<evidence type="ECO:0000256" key="1">
    <source>
        <dbReference type="ARBA" id="ARBA00006432"/>
    </source>
</evidence>
<dbReference type="InterPro" id="IPR045851">
    <property type="entry name" value="AMP-bd_C_sf"/>
</dbReference>
<dbReference type="InterPro" id="IPR036736">
    <property type="entry name" value="ACP-like_sf"/>
</dbReference>
<reference evidence="7" key="1">
    <citation type="journal article" date="2016" name="Genome Biol. Evol.">
        <title>Comparative 'omics' of the Fusarium fujikuroi species complex highlights differences in genetic potential and metabolite synthesis.</title>
        <authorList>
            <person name="Niehaus E.-M."/>
            <person name="Muensterkoetter M."/>
            <person name="Proctor R.H."/>
            <person name="Brown D.W."/>
            <person name="Sharon A."/>
            <person name="Idan Y."/>
            <person name="Oren-Young L."/>
            <person name="Sieber C.M."/>
            <person name="Novak O."/>
            <person name="Pencik A."/>
            <person name="Tarkowska D."/>
            <person name="Hromadova K."/>
            <person name="Freeman S."/>
            <person name="Maymon M."/>
            <person name="Elazar M."/>
            <person name="Youssef S.A."/>
            <person name="El-Shabrawy E.S.M."/>
            <person name="Shalaby A.B.A."/>
            <person name="Houterman P."/>
            <person name="Brock N.L."/>
            <person name="Burkhardt I."/>
            <person name="Tsavkelova E.A."/>
            <person name="Dickschat J.S."/>
            <person name="Galuszka P."/>
            <person name="Gueldener U."/>
            <person name="Tudzynski B."/>
        </authorList>
    </citation>
    <scope>NUCLEOTIDE SEQUENCE [LARGE SCALE GENOMIC DNA]</scope>
    <source>
        <strain evidence="7">ET1</strain>
    </source>
</reference>
<dbReference type="InterPro" id="IPR001242">
    <property type="entry name" value="Condensation_dom"/>
</dbReference>
<name>A0A1L7VXC5_FUSPR</name>
<dbReference type="CDD" id="cd04433">
    <property type="entry name" value="AFD_class_I"/>
    <property type="match status" value="1"/>
</dbReference>
<evidence type="ECO:0000313" key="6">
    <source>
        <dbReference type="EMBL" id="CZR45074.1"/>
    </source>
</evidence>
<dbReference type="EMBL" id="FJOF01000009">
    <property type="protein sequence ID" value="CZR45074.1"/>
    <property type="molecule type" value="Genomic_DNA"/>
</dbReference>
<dbReference type="SUPFAM" id="SSF52777">
    <property type="entry name" value="CoA-dependent acyltransferases"/>
    <property type="match status" value="2"/>
</dbReference>
<comment type="caution">
    <text evidence="6">The sequence shown here is derived from an EMBL/GenBank/DDBJ whole genome shotgun (WGS) entry which is preliminary data.</text>
</comment>
<dbReference type="VEuPathDB" id="FungiDB:FPRO_15751"/>
<dbReference type="GO" id="GO:0006631">
    <property type="term" value="P:fatty acid metabolic process"/>
    <property type="evidence" value="ECO:0007669"/>
    <property type="project" value="TreeGrafter"/>
</dbReference>
<evidence type="ECO:0000259" key="5">
    <source>
        <dbReference type="PROSITE" id="PS50075"/>
    </source>
</evidence>
<evidence type="ECO:0000256" key="3">
    <source>
        <dbReference type="ARBA" id="ARBA00022553"/>
    </source>
</evidence>
<dbReference type="Pfam" id="PF00501">
    <property type="entry name" value="AMP-binding"/>
    <property type="match status" value="1"/>
</dbReference>
<dbReference type="SUPFAM" id="SSF47336">
    <property type="entry name" value="ACP-like"/>
    <property type="match status" value="1"/>
</dbReference>
<dbReference type="GeneID" id="42060606"/>
<keyword evidence="4 6" id="KW-0436">Ligase</keyword>
<dbReference type="RefSeq" id="XP_031085608.1">
    <property type="nucleotide sequence ID" value="XM_031219895.1"/>
</dbReference>
<dbReference type="Gene3D" id="3.30.559.30">
    <property type="entry name" value="Nonribosomal peptide synthetase, condensation domain"/>
    <property type="match status" value="1"/>
</dbReference>
<keyword evidence="7" id="KW-1185">Reference proteome</keyword>
<dbReference type="InterPro" id="IPR023213">
    <property type="entry name" value="CAT-like_dom_sf"/>
</dbReference>
<dbReference type="PROSITE" id="PS50075">
    <property type="entry name" value="CARRIER"/>
    <property type="match status" value="1"/>
</dbReference>
<dbReference type="Proteomes" id="UP000183971">
    <property type="component" value="Unassembled WGS sequence"/>
</dbReference>
<dbReference type="PANTHER" id="PTHR43201:SF5">
    <property type="entry name" value="MEDIUM-CHAIN ACYL-COA LIGASE ACSF2, MITOCHONDRIAL"/>
    <property type="match status" value="1"/>
</dbReference>
<dbReference type="Pfam" id="PF00668">
    <property type="entry name" value="Condensation"/>
    <property type="match status" value="1"/>
</dbReference>
<dbReference type="SUPFAM" id="SSF56801">
    <property type="entry name" value="Acetyl-CoA synthetase-like"/>
    <property type="match status" value="1"/>
</dbReference>
<evidence type="ECO:0000313" key="7">
    <source>
        <dbReference type="Proteomes" id="UP000183971"/>
    </source>
</evidence>
<dbReference type="InterPro" id="IPR020845">
    <property type="entry name" value="AMP-binding_CS"/>
</dbReference>
<dbReference type="GO" id="GO:0031956">
    <property type="term" value="F:medium-chain fatty acid-CoA ligase activity"/>
    <property type="evidence" value="ECO:0007669"/>
    <property type="project" value="TreeGrafter"/>
</dbReference>
<keyword evidence="3" id="KW-0597">Phosphoprotein</keyword>
<dbReference type="Gene3D" id="3.30.300.30">
    <property type="match status" value="1"/>
</dbReference>
<accession>A0A1L7VXC5</accession>
<proteinExistence type="inferred from homology"/>
<sequence length="1142" mass="125652">MRQYLSEAAGDACPTEPAIWQRLQDSASKYPNRLAVASLHQPPDLYNVSNDTSKHDYLRWSYAELHVAVDRFASSLWRLGARSGMALATILDNRVEFIIISWAAHKLGLTLVPINPRTLDQPDEADHMLSKAGVAIVVLQDADKGDLLKSQHKINIFVTGTPLNGSWTSFSALVDHEVKVETTREKQMPQSPVLVLFTSGTTSKPKGVPHTDTTLNAFCQNLGLGGVSNTNVFCSVLPNNHAMGCFFPLHFMMHGGAVVFPSPTFDASETAKALETESVTHFACVPTVLSALVEVLESRSTIFRSNLQDTCLSGASVTPEHIRQAFTTLKSKGVSTGFGMTEGSPIWASPRNKPEDLIIGNLSISGSVSPGARVRICAPDTQTPLPVGQIGEIHETGPGTITSYLDKEEASEKFYKDEQGRTWFVTGDEGVMYADGRFSVTGRYKDMIIRGGENISPAVIEGVISQHCNIQGYVVGVADDIAGEVPVLVLPDKGLEISSSIRDLIHRHLGPAFVPERILTLSHLGIEKVPITSSGKIQKSQLSSIVSEFLSREEEAPEQTSESQLRNPVLAAYAKATNIPADTLETRAEVSQFTDSITLMRVRAYLRKNTGLVLTAKEMSQHPTIESQIGLLQERTPDQRFDPPKELVFRGPPKLDELELLVGDVDEAQNMVSKISKVLENKGFSWSQVSDVIPMNDSLQVLQDTGFLDTCNFSIAVQTDSSSVQDLRSALQRTLPYHPILTSFVVVDSKNKAYYVTLKVQDHLWDSYLIDGGSVDTIEQFQQMAVDFHQPDLSARPGPLFSCLLTHIEETGSAGMIVYVHHVVQDASSFRLFFEDLDQSLKNIRARIIPHKDFKAWADSYHSLRHSPAATKSVKFHVQRLSDLYNHKAAVYPPARVPRQIITESPDGLDHSFDAPGLVQMREENPQISAAVVLKAAMALVNVQRTGLSHSIYFNFEAGRGQFPFLADALQALNPDTFESSDVNGPLLQHVCNLIEVPRDETAMIFLNRLQEDQVSLTANAHAPMRRIIEELDAEGNGSGKIFLDALSTQFLTWVPGLLGEHEKIQVGKIGIRCAAGLVVVASIGGPAATTYMLSMRWDVANYSRQETKAFTQDLQSAVLWLTATSNQHRPIREFLKVIDCK</sequence>
<dbReference type="Gene3D" id="3.30.559.10">
    <property type="entry name" value="Chloramphenicol acetyltransferase-like domain"/>
    <property type="match status" value="1"/>
</dbReference>
<keyword evidence="2" id="KW-0596">Phosphopantetheine</keyword>
<gene>
    <name evidence="6" type="ORF">FPRO_15751</name>
</gene>
<feature type="domain" description="Carrier" evidence="5">
    <location>
        <begin position="560"/>
        <end position="636"/>
    </location>
</feature>
<dbReference type="AlphaFoldDB" id="A0A1L7VXC5"/>
<evidence type="ECO:0000256" key="4">
    <source>
        <dbReference type="ARBA" id="ARBA00022598"/>
    </source>
</evidence>